<dbReference type="AlphaFoldDB" id="A0A2W7P8Z0"/>
<protein>
    <submittedName>
        <fullName evidence="1">Uncharacterized protein</fullName>
    </submittedName>
</protein>
<name>A0A2W7P8Z0_9RHOB</name>
<evidence type="ECO:0000313" key="2">
    <source>
        <dbReference type="Proteomes" id="UP000248916"/>
    </source>
</evidence>
<organism evidence="1 2">
    <name type="scientific">Palleronia aestuarii</name>
    <dbReference type="NCBI Taxonomy" id="568105"/>
    <lineage>
        <taxon>Bacteria</taxon>
        <taxon>Pseudomonadati</taxon>
        <taxon>Pseudomonadota</taxon>
        <taxon>Alphaproteobacteria</taxon>
        <taxon>Rhodobacterales</taxon>
        <taxon>Roseobacteraceae</taxon>
        <taxon>Palleronia</taxon>
    </lineage>
</organism>
<evidence type="ECO:0000313" key="1">
    <source>
        <dbReference type="EMBL" id="PZX19832.1"/>
    </source>
</evidence>
<gene>
    <name evidence="1" type="ORF">LX81_00295</name>
</gene>
<comment type="caution">
    <text evidence="1">The sequence shown here is derived from an EMBL/GenBank/DDBJ whole genome shotgun (WGS) entry which is preliminary data.</text>
</comment>
<keyword evidence="2" id="KW-1185">Reference proteome</keyword>
<reference evidence="1 2" key="1">
    <citation type="submission" date="2018-06" db="EMBL/GenBank/DDBJ databases">
        <title>Genomic Encyclopedia of Archaeal and Bacterial Type Strains, Phase II (KMG-II): from individual species to whole genera.</title>
        <authorList>
            <person name="Goeker M."/>
        </authorList>
    </citation>
    <scope>NUCLEOTIDE SEQUENCE [LARGE SCALE GENOMIC DNA]</scope>
    <source>
        <strain evidence="1 2">DSM 22009</strain>
    </source>
</reference>
<dbReference type="RefSeq" id="WP_111535497.1">
    <property type="nucleotide sequence ID" value="NZ_QKZL01000001.1"/>
</dbReference>
<accession>A0A2W7P8Z0</accession>
<proteinExistence type="predicted"/>
<dbReference type="Proteomes" id="UP000248916">
    <property type="component" value="Unassembled WGS sequence"/>
</dbReference>
<dbReference type="EMBL" id="QKZL01000001">
    <property type="protein sequence ID" value="PZX19832.1"/>
    <property type="molecule type" value="Genomic_DNA"/>
</dbReference>
<sequence>MKIIEIDGRPYETTGRDITEFHHGETVTILVRPQNGQRQPLDLADQQDIYISFASSAAGEPIHQFYASLHEQVAWITDSAVPAALIRLAYVDLPNVAEASTFYYNIWTKLPGEDPILQERGKIILAPSILGTLLSIDRPTITMSASFDPAEPVEGSPVTFLPPVAAGTAPMLSLSAVSVDGESLIDLVVEMDGSYGLTAPPAGELTVTWVARNAAGEVPDTVTTTIAKRTAPQPGFSSGFSEGFAA</sequence>
<dbReference type="OrthoDB" id="9996140at2"/>